<dbReference type="InterPro" id="IPR008480">
    <property type="entry name" value="DUF761_pln"/>
</dbReference>
<dbReference type="Pfam" id="PF05553">
    <property type="entry name" value="DUF761"/>
    <property type="match status" value="1"/>
</dbReference>
<reference evidence="1" key="3">
    <citation type="journal article" date="2017" name="Nature">
        <title>Genome sequence of the progenitor of the wheat D genome Aegilops tauschii.</title>
        <authorList>
            <person name="Luo M.C."/>
            <person name="Gu Y.Q."/>
            <person name="Puiu D."/>
            <person name="Wang H."/>
            <person name="Twardziok S.O."/>
            <person name="Deal K.R."/>
            <person name="Huo N."/>
            <person name="Zhu T."/>
            <person name="Wang L."/>
            <person name="Wang Y."/>
            <person name="McGuire P.E."/>
            <person name="Liu S."/>
            <person name="Long H."/>
            <person name="Ramasamy R.K."/>
            <person name="Rodriguez J.C."/>
            <person name="Van S.L."/>
            <person name="Yuan L."/>
            <person name="Wang Z."/>
            <person name="Xia Z."/>
            <person name="Xiao L."/>
            <person name="Anderson O.D."/>
            <person name="Ouyang S."/>
            <person name="Liang Y."/>
            <person name="Zimin A.V."/>
            <person name="Pertea G."/>
            <person name="Qi P."/>
            <person name="Bennetzen J.L."/>
            <person name="Dai X."/>
            <person name="Dawson M.W."/>
            <person name="Muller H.G."/>
            <person name="Kugler K."/>
            <person name="Rivarola-Duarte L."/>
            <person name="Spannagl M."/>
            <person name="Mayer K.F.X."/>
            <person name="Lu F.H."/>
            <person name="Bevan M.W."/>
            <person name="Leroy P."/>
            <person name="Li P."/>
            <person name="You F.M."/>
            <person name="Sun Q."/>
            <person name="Liu Z."/>
            <person name="Lyons E."/>
            <person name="Wicker T."/>
            <person name="Salzberg S.L."/>
            <person name="Devos K.M."/>
            <person name="Dvorak J."/>
        </authorList>
    </citation>
    <scope>NUCLEOTIDE SEQUENCE [LARGE SCALE GENOMIC DNA]</scope>
    <source>
        <strain evidence="1">cv. AL8/78</strain>
    </source>
</reference>
<sequence>LPPPKMGGKDVVPTATTQRKGVARRLWRVVRAVLYMLRRGVLPSGRKLAMDLGLLLRRGKKAGKALGGLSSARPSSFSCRALDPALAVHEPSRSRREVEFSCSNTPFSAAAGSRGHRGDEDPGYYYSYDAADIAKVFELLNEGGHPFDDDALVMAPATATPSPALWSSSASGAGHHPGTRRLRIADSPFSAPGYETPGEQQVDRKADEFIRRFYEQLRAQKSVAATPENDGYAAGLYTGRSPRPVAAGTV</sequence>
<dbReference type="AlphaFoldDB" id="A0A453EBF0"/>
<dbReference type="Gramene" id="AET3Gv20283300.1">
    <property type="protein sequence ID" value="AET3Gv20283300.1"/>
    <property type="gene ID" value="AET3Gv20283300"/>
</dbReference>
<accession>A0A453EBF0</accession>
<reference evidence="1" key="4">
    <citation type="submission" date="2019-03" db="UniProtKB">
        <authorList>
            <consortium name="EnsemblPlants"/>
        </authorList>
    </citation>
    <scope>IDENTIFICATION</scope>
</reference>
<evidence type="ECO:0000313" key="2">
    <source>
        <dbReference type="Proteomes" id="UP000015105"/>
    </source>
</evidence>
<protein>
    <submittedName>
        <fullName evidence="1">Uncharacterized protein</fullName>
    </submittedName>
</protein>
<dbReference type="PANTHER" id="PTHR33265:SF57">
    <property type="entry name" value="OS02G0229800 PROTEIN"/>
    <property type="match status" value="1"/>
</dbReference>
<reference evidence="2" key="2">
    <citation type="journal article" date="2017" name="Nat. Plants">
        <title>The Aegilops tauschii genome reveals multiple impacts of transposons.</title>
        <authorList>
            <person name="Zhao G."/>
            <person name="Zou C."/>
            <person name="Li K."/>
            <person name="Wang K."/>
            <person name="Li T."/>
            <person name="Gao L."/>
            <person name="Zhang X."/>
            <person name="Wang H."/>
            <person name="Yang Z."/>
            <person name="Liu X."/>
            <person name="Jiang W."/>
            <person name="Mao L."/>
            <person name="Kong X."/>
            <person name="Jiao Y."/>
            <person name="Jia J."/>
        </authorList>
    </citation>
    <scope>NUCLEOTIDE SEQUENCE [LARGE SCALE GENOMIC DNA]</scope>
    <source>
        <strain evidence="2">cv. AL8/78</strain>
    </source>
</reference>
<evidence type="ECO:0000313" key="1">
    <source>
        <dbReference type="EnsemblPlants" id="AET3Gv20283300.1"/>
    </source>
</evidence>
<keyword evidence="2" id="KW-1185">Reference proteome</keyword>
<dbReference type="PANTHER" id="PTHR33265">
    <property type="entry name" value="AVR9/CF-9 RAPIDLY ELICITED PROTEIN-RELATED"/>
    <property type="match status" value="1"/>
</dbReference>
<dbReference type="Proteomes" id="UP000015105">
    <property type="component" value="Chromosome 3D"/>
</dbReference>
<reference evidence="2" key="1">
    <citation type="journal article" date="2014" name="Science">
        <title>Ancient hybridizations among the ancestral genomes of bread wheat.</title>
        <authorList>
            <consortium name="International Wheat Genome Sequencing Consortium,"/>
            <person name="Marcussen T."/>
            <person name="Sandve S.R."/>
            <person name="Heier L."/>
            <person name="Spannagl M."/>
            <person name="Pfeifer M."/>
            <person name="Jakobsen K.S."/>
            <person name="Wulff B.B."/>
            <person name="Steuernagel B."/>
            <person name="Mayer K.F."/>
            <person name="Olsen O.A."/>
        </authorList>
    </citation>
    <scope>NUCLEOTIDE SEQUENCE [LARGE SCALE GENOMIC DNA]</scope>
    <source>
        <strain evidence="2">cv. AL8/78</strain>
    </source>
</reference>
<dbReference type="EnsemblPlants" id="AET3Gv20283300.1">
    <property type="protein sequence ID" value="AET3Gv20283300.1"/>
    <property type="gene ID" value="AET3Gv20283300"/>
</dbReference>
<reference evidence="1" key="5">
    <citation type="journal article" date="2021" name="G3 (Bethesda)">
        <title>Aegilops tauschii genome assembly Aet v5.0 features greater sequence contiguity and improved annotation.</title>
        <authorList>
            <person name="Wang L."/>
            <person name="Zhu T."/>
            <person name="Rodriguez J.C."/>
            <person name="Deal K.R."/>
            <person name="Dubcovsky J."/>
            <person name="McGuire P.E."/>
            <person name="Lux T."/>
            <person name="Spannagl M."/>
            <person name="Mayer K.F.X."/>
            <person name="Baldrich P."/>
            <person name="Meyers B.C."/>
            <person name="Huo N."/>
            <person name="Gu Y.Q."/>
            <person name="Zhou H."/>
            <person name="Devos K.M."/>
            <person name="Bennetzen J.L."/>
            <person name="Unver T."/>
            <person name="Budak H."/>
            <person name="Gulick P.J."/>
            <person name="Galiba G."/>
            <person name="Kalapos B."/>
            <person name="Nelson D.R."/>
            <person name="Li P."/>
            <person name="You F.M."/>
            <person name="Luo M.C."/>
            <person name="Dvorak J."/>
        </authorList>
    </citation>
    <scope>NUCLEOTIDE SEQUENCE [LARGE SCALE GENOMIC DNA]</scope>
    <source>
        <strain evidence="1">cv. AL8/78</strain>
    </source>
</reference>
<name>A0A453EBF0_AEGTS</name>
<proteinExistence type="predicted"/>
<dbReference type="STRING" id="200361.A0A453EBF0"/>
<organism evidence="1 2">
    <name type="scientific">Aegilops tauschii subsp. strangulata</name>
    <name type="common">Goatgrass</name>
    <dbReference type="NCBI Taxonomy" id="200361"/>
    <lineage>
        <taxon>Eukaryota</taxon>
        <taxon>Viridiplantae</taxon>
        <taxon>Streptophyta</taxon>
        <taxon>Embryophyta</taxon>
        <taxon>Tracheophyta</taxon>
        <taxon>Spermatophyta</taxon>
        <taxon>Magnoliopsida</taxon>
        <taxon>Liliopsida</taxon>
        <taxon>Poales</taxon>
        <taxon>Poaceae</taxon>
        <taxon>BOP clade</taxon>
        <taxon>Pooideae</taxon>
        <taxon>Triticodae</taxon>
        <taxon>Triticeae</taxon>
        <taxon>Triticinae</taxon>
        <taxon>Aegilops</taxon>
    </lineage>
</organism>